<dbReference type="Pfam" id="PF07589">
    <property type="entry name" value="PEP-CTERM"/>
    <property type="match status" value="1"/>
</dbReference>
<dbReference type="InterPro" id="IPR013424">
    <property type="entry name" value="Ice-binding_C"/>
</dbReference>
<dbReference type="EMBL" id="CP040017">
    <property type="protein sequence ID" value="QCP09385.1"/>
    <property type="molecule type" value="Genomic_DNA"/>
</dbReference>
<evidence type="ECO:0000313" key="4">
    <source>
        <dbReference type="Proteomes" id="UP000298763"/>
    </source>
</evidence>
<evidence type="ECO:0000259" key="2">
    <source>
        <dbReference type="Pfam" id="PF07589"/>
    </source>
</evidence>
<evidence type="ECO:0000313" key="3">
    <source>
        <dbReference type="EMBL" id="QCP09385.1"/>
    </source>
</evidence>
<keyword evidence="4" id="KW-1185">Reference proteome</keyword>
<proteinExistence type="predicted"/>
<dbReference type="NCBIfam" id="TIGR02595">
    <property type="entry name" value="PEP_CTERM"/>
    <property type="match status" value="1"/>
</dbReference>
<dbReference type="Proteomes" id="UP000298763">
    <property type="component" value="Chromosome"/>
</dbReference>
<evidence type="ECO:0000256" key="1">
    <source>
        <dbReference type="SAM" id="SignalP"/>
    </source>
</evidence>
<keyword evidence="1" id="KW-0732">Signal</keyword>
<organism evidence="3 4">
    <name type="scientific">Pseudoduganella umbonata</name>
    <dbReference type="NCBI Taxonomy" id="864828"/>
    <lineage>
        <taxon>Bacteria</taxon>
        <taxon>Pseudomonadati</taxon>
        <taxon>Pseudomonadota</taxon>
        <taxon>Betaproteobacteria</taxon>
        <taxon>Burkholderiales</taxon>
        <taxon>Oxalobacteraceae</taxon>
        <taxon>Telluria group</taxon>
        <taxon>Pseudoduganella</taxon>
    </lineage>
</organism>
<feature type="domain" description="Ice-binding protein C-terminal" evidence="2">
    <location>
        <begin position="241"/>
        <end position="264"/>
    </location>
</feature>
<sequence>MQVAYAYEKNKNANLFNLNNLEPYVSKMKTTLLGLAVAMSSIGAAYAAPQTVGGVTWDPEYGLDFSSSSVQMHQIFEQDGTARGYGIISTMNGTAQDKFCAGCELTIVYGGYTPSTVTGNTTLYTGGFVNIFVNNGPSTINPADPLSMNDGNVGLGTLWLSLAGHEYEGATLRGTVNSTLPPNLSGLGQLDVVGGVAAAYFDTNAQVDGSDLSFSSSFTQPFPGTTNHVVGTGNFYGMTSPVPEPGTYMMMGAGLLTLAALRRRKQR</sequence>
<gene>
    <name evidence="3" type="ORF">FCL38_02310</name>
</gene>
<reference evidence="3 4" key="1">
    <citation type="submission" date="2019-05" db="EMBL/GenBank/DDBJ databases">
        <title>Draft Genome Sequences of Six Type Strains of the Genus Massilia.</title>
        <authorList>
            <person name="Miess H."/>
            <person name="Frediansyhah A."/>
            <person name="Gross H."/>
        </authorList>
    </citation>
    <scope>NUCLEOTIDE SEQUENCE [LARGE SCALE GENOMIC DNA]</scope>
    <source>
        <strain evidence="3 4">DSMZ 26121</strain>
    </source>
</reference>
<feature type="signal peptide" evidence="1">
    <location>
        <begin position="1"/>
        <end position="47"/>
    </location>
</feature>
<name>A0ABX5UDV4_9BURK</name>
<accession>A0ABX5UDV4</accession>
<feature type="chain" id="PRO_5045068531" evidence="1">
    <location>
        <begin position="48"/>
        <end position="267"/>
    </location>
</feature>
<protein>
    <submittedName>
        <fullName evidence="3">PEP-CTERM sorting domain-containing protein</fullName>
    </submittedName>
</protein>